<evidence type="ECO:0000313" key="6">
    <source>
        <dbReference type="Proteomes" id="UP000473089"/>
    </source>
</evidence>
<feature type="domain" description="Fe/B12 periplasmic-binding" evidence="4">
    <location>
        <begin position="57"/>
        <end position="324"/>
    </location>
</feature>
<dbReference type="InterPro" id="IPR054828">
    <property type="entry name" value="Vit_B12_bind_prot"/>
</dbReference>
<reference evidence="5 6" key="1">
    <citation type="submission" date="2019-02" db="EMBL/GenBank/DDBJ databases">
        <title>Genome sequencing of Clostridium botulinum clinical isolates.</title>
        <authorList>
            <person name="Brunt J."/>
            <person name="Van Vliet A.H.M."/>
            <person name="Stringer S.C."/>
            <person name="Grant K.A."/>
            <person name="Carter A.C."/>
            <person name="Peck M.W."/>
        </authorList>
    </citation>
    <scope>NUCLEOTIDE SEQUENCE [LARGE SCALE GENOMIC DNA]</scope>
    <source>
        <strain evidence="5 6">R1125/03</strain>
    </source>
</reference>
<dbReference type="PROSITE" id="PS50983">
    <property type="entry name" value="FE_B12_PBP"/>
    <property type="match status" value="1"/>
</dbReference>
<dbReference type="GO" id="GO:0071281">
    <property type="term" value="P:cellular response to iron ion"/>
    <property type="evidence" value="ECO:0007669"/>
    <property type="project" value="TreeGrafter"/>
</dbReference>
<dbReference type="PANTHER" id="PTHR30535:SF34">
    <property type="entry name" value="MOLYBDATE-BINDING PROTEIN MOLA"/>
    <property type="match status" value="1"/>
</dbReference>
<name>A0A6M0T128_CLOBO</name>
<protein>
    <submittedName>
        <fullName evidence="5">ABC transporter substrate-binding protein</fullName>
    </submittedName>
</protein>
<sequence>MKKISSLILVLVLGIMFTFTGCAAKSQTTSNANEKSKTVTFKDSRGVEVTVPKNPKRVVVINNSIAEIVYCLGAGDKIVGISDALKFPAALVKKQRVGSSFNPNIEKIISLKPDIVFGYGQHIKKEMIQKIEASGTKFVALDGFKINSLDNDIKTLGEIFDKQEKANEYVEFINKNLNMIKERVKDIKPEEKVKVYWEEHSDYKSASKGSAGAEMLDIAGVENIAGKEPVAYPQVNKEWIVERNPQVVVKLGTSKLPLGYEEKDTNRIEKYANKIITRTGWNKIDAVKNKKVYIMSNEIGTSTRSVVGIYYLAKWCYPDKFKDLNSERVHKELLEKFYNVKYKGIWTYPNN</sequence>
<comment type="similarity">
    <text evidence="1">Belongs to the bacterial solute-binding protein 8 family.</text>
</comment>
<feature type="chain" id="PRO_5039588263" evidence="3">
    <location>
        <begin position="25"/>
        <end position="351"/>
    </location>
</feature>
<feature type="signal peptide" evidence="3">
    <location>
        <begin position="1"/>
        <end position="24"/>
    </location>
</feature>
<dbReference type="Gene3D" id="3.40.50.1980">
    <property type="entry name" value="Nitrogenase molybdenum iron protein domain"/>
    <property type="match status" value="2"/>
</dbReference>
<dbReference type="InterPro" id="IPR050902">
    <property type="entry name" value="ABC_Transporter_SBP"/>
</dbReference>
<proteinExistence type="inferred from homology"/>
<evidence type="ECO:0000256" key="1">
    <source>
        <dbReference type="ARBA" id="ARBA00008814"/>
    </source>
</evidence>
<organism evidence="5 6">
    <name type="scientific">Clostridium botulinum</name>
    <dbReference type="NCBI Taxonomy" id="1491"/>
    <lineage>
        <taxon>Bacteria</taxon>
        <taxon>Bacillati</taxon>
        <taxon>Bacillota</taxon>
        <taxon>Clostridia</taxon>
        <taxon>Eubacteriales</taxon>
        <taxon>Clostridiaceae</taxon>
        <taxon>Clostridium</taxon>
    </lineage>
</organism>
<dbReference type="PANTHER" id="PTHR30535">
    <property type="entry name" value="VITAMIN B12-BINDING PROTEIN"/>
    <property type="match status" value="1"/>
</dbReference>
<dbReference type="Pfam" id="PF01497">
    <property type="entry name" value="Peripla_BP_2"/>
    <property type="match status" value="1"/>
</dbReference>
<dbReference type="PROSITE" id="PS51257">
    <property type="entry name" value="PROKAR_LIPOPROTEIN"/>
    <property type="match status" value="1"/>
</dbReference>
<dbReference type="SUPFAM" id="SSF53807">
    <property type="entry name" value="Helical backbone' metal receptor"/>
    <property type="match status" value="1"/>
</dbReference>
<dbReference type="InterPro" id="IPR002491">
    <property type="entry name" value="ABC_transptr_periplasmic_BD"/>
</dbReference>
<keyword evidence="2 3" id="KW-0732">Signal</keyword>
<evidence type="ECO:0000256" key="3">
    <source>
        <dbReference type="SAM" id="SignalP"/>
    </source>
</evidence>
<dbReference type="NCBIfam" id="NF038402">
    <property type="entry name" value="TroA_like"/>
    <property type="match status" value="1"/>
</dbReference>
<evidence type="ECO:0000259" key="4">
    <source>
        <dbReference type="PROSITE" id="PS50983"/>
    </source>
</evidence>
<dbReference type="EMBL" id="SGJP01000009">
    <property type="protein sequence ID" value="NFA59871.1"/>
    <property type="molecule type" value="Genomic_DNA"/>
</dbReference>
<evidence type="ECO:0000313" key="5">
    <source>
        <dbReference type="EMBL" id="NFA59871.1"/>
    </source>
</evidence>
<dbReference type="AlphaFoldDB" id="A0A6M0T128"/>
<dbReference type="Proteomes" id="UP000473089">
    <property type="component" value="Unassembled WGS sequence"/>
</dbReference>
<comment type="caution">
    <text evidence="5">The sequence shown here is derived from an EMBL/GenBank/DDBJ whole genome shotgun (WGS) entry which is preliminary data.</text>
</comment>
<evidence type="ECO:0000256" key="2">
    <source>
        <dbReference type="ARBA" id="ARBA00022729"/>
    </source>
</evidence>
<gene>
    <name evidence="5" type="ORF">EXM42_05530</name>
</gene>
<accession>A0A6M0T128</accession>